<dbReference type="InParanoid" id="B0W2J5"/>
<accession>B0W2J5</accession>
<reference evidence="6" key="1">
    <citation type="submission" date="2007-03" db="EMBL/GenBank/DDBJ databases">
        <title>Annotation of Culex pipiens quinquefasciatus.</title>
        <authorList>
            <consortium name="The Broad Institute Genome Sequencing Platform"/>
            <person name="Atkinson P.W."/>
            <person name="Hemingway J."/>
            <person name="Christensen B.M."/>
            <person name="Higgs S."/>
            <person name="Kodira C."/>
            <person name="Hannick L."/>
            <person name="Megy K."/>
            <person name="O'Leary S."/>
            <person name="Pearson M."/>
            <person name="Haas B.J."/>
            <person name="Mauceli E."/>
            <person name="Wortman J.R."/>
            <person name="Lee N.H."/>
            <person name="Guigo R."/>
            <person name="Stanke M."/>
            <person name="Alvarado L."/>
            <person name="Amedeo P."/>
            <person name="Antoine C.H."/>
            <person name="Arensburger P."/>
            <person name="Bidwell S.L."/>
            <person name="Crawford M."/>
            <person name="Camaro F."/>
            <person name="Devon K."/>
            <person name="Engels R."/>
            <person name="Hammond M."/>
            <person name="Howarth C."/>
            <person name="Koehrsen M."/>
            <person name="Lawson D."/>
            <person name="Montgomery P."/>
            <person name="Nene V."/>
            <person name="Nusbaum C."/>
            <person name="Puiu D."/>
            <person name="Romero-Severson J."/>
            <person name="Severson D.W."/>
            <person name="Shumway M."/>
            <person name="Sisk P."/>
            <person name="Stolte C."/>
            <person name="Zeng Q."/>
            <person name="Eisenstadt E."/>
            <person name="Fraser-Liggett C."/>
            <person name="Strausberg R."/>
            <person name="Galagan J."/>
            <person name="Birren B."/>
            <person name="Collins F.H."/>
        </authorList>
    </citation>
    <scope>NUCLEOTIDE SEQUENCE [LARGE SCALE GENOMIC DNA]</scope>
    <source>
        <strain evidence="6">JHB</strain>
    </source>
</reference>
<evidence type="ECO:0000313" key="8">
    <source>
        <dbReference type="Proteomes" id="UP000002320"/>
    </source>
</evidence>
<reference evidence="7" key="2">
    <citation type="submission" date="2021-02" db="UniProtKB">
        <authorList>
            <consortium name="EnsemblMetazoa"/>
        </authorList>
    </citation>
    <scope>IDENTIFICATION</scope>
    <source>
        <strain evidence="7">JHB</strain>
    </source>
</reference>
<keyword evidence="6" id="KW-0378">Hydrolase</keyword>
<keyword evidence="6" id="KW-0347">Helicase</keyword>
<dbReference type="PANTHER" id="PTHR45418:SF1">
    <property type="entry name" value="CANCER_TESTIS ANTIGEN 55"/>
    <property type="match status" value="1"/>
</dbReference>
<dbReference type="CDD" id="cd18038">
    <property type="entry name" value="DEXXQc_Helz-like"/>
    <property type="match status" value="1"/>
</dbReference>
<feature type="domain" description="DNA2/NAM7 helicase helicase" evidence="4">
    <location>
        <begin position="641"/>
        <end position="720"/>
    </location>
</feature>
<dbReference type="Gene3D" id="3.40.50.300">
    <property type="entry name" value="P-loop containing nucleotide triphosphate hydrolases"/>
    <property type="match status" value="2"/>
</dbReference>
<evidence type="ECO:0000256" key="1">
    <source>
        <dbReference type="ARBA" id="ARBA00004496"/>
    </source>
</evidence>
<dbReference type="InterPro" id="IPR026122">
    <property type="entry name" value="MOV-10/SDE3_DEXXQ/H-box"/>
</dbReference>
<dbReference type="GO" id="GO:0003723">
    <property type="term" value="F:RNA binding"/>
    <property type="evidence" value="ECO:0007669"/>
    <property type="project" value="InterPro"/>
</dbReference>
<dbReference type="CDD" id="cd18808">
    <property type="entry name" value="SF1_C_Upf1"/>
    <property type="match status" value="1"/>
</dbReference>
<dbReference type="InterPro" id="IPR047187">
    <property type="entry name" value="SF1_C_Upf1"/>
</dbReference>
<evidence type="ECO:0000256" key="2">
    <source>
        <dbReference type="ARBA" id="ARBA00022490"/>
    </source>
</evidence>
<evidence type="ECO:0000259" key="4">
    <source>
        <dbReference type="Pfam" id="PF13086"/>
    </source>
</evidence>
<comment type="subcellular location">
    <subcellularLocation>
        <location evidence="1">Cytoplasm</location>
    </subcellularLocation>
</comment>
<dbReference type="FunCoup" id="B0W2J5">
    <property type="interactions" value="175"/>
</dbReference>
<dbReference type="Pfam" id="PF13086">
    <property type="entry name" value="AAA_11"/>
    <property type="match status" value="2"/>
</dbReference>
<proteinExistence type="predicted"/>
<dbReference type="KEGG" id="cqu:CpipJ_CPIJ001245"/>
<keyword evidence="8" id="KW-1185">Reference proteome</keyword>
<feature type="domain" description="DNA2/NAM7 helicase helicase" evidence="4">
    <location>
        <begin position="530"/>
        <end position="599"/>
    </location>
</feature>
<evidence type="ECO:0000259" key="5">
    <source>
        <dbReference type="Pfam" id="PF13087"/>
    </source>
</evidence>
<dbReference type="InterPro" id="IPR041679">
    <property type="entry name" value="DNA2/NAM7-like_C"/>
</dbReference>
<dbReference type="VEuPathDB" id="VectorBase:CPIJ001245"/>
<keyword evidence="2" id="KW-0963">Cytoplasm</keyword>
<dbReference type="Pfam" id="PF13087">
    <property type="entry name" value="AAA_12"/>
    <property type="match status" value="1"/>
</dbReference>
<evidence type="ECO:0000313" key="7">
    <source>
        <dbReference type="EnsemblMetazoa" id="CPIJ001245-PA"/>
    </source>
</evidence>
<dbReference type="AlphaFoldDB" id="B0W2J5"/>
<evidence type="ECO:0000256" key="3">
    <source>
        <dbReference type="ARBA" id="ARBA00023158"/>
    </source>
</evidence>
<evidence type="ECO:0000313" key="6">
    <source>
        <dbReference type="EMBL" id="EDS29303.1"/>
    </source>
</evidence>
<dbReference type="HOGENOM" id="CLU_001666_6_0_1"/>
<dbReference type="EMBL" id="DS231827">
    <property type="protein sequence ID" value="EDS29303.1"/>
    <property type="molecule type" value="Genomic_DNA"/>
</dbReference>
<organism>
    <name type="scientific">Culex quinquefasciatus</name>
    <name type="common">Southern house mosquito</name>
    <name type="synonym">Culex pungens</name>
    <dbReference type="NCBI Taxonomy" id="7176"/>
    <lineage>
        <taxon>Eukaryota</taxon>
        <taxon>Metazoa</taxon>
        <taxon>Ecdysozoa</taxon>
        <taxon>Arthropoda</taxon>
        <taxon>Hexapoda</taxon>
        <taxon>Insecta</taxon>
        <taxon>Pterygota</taxon>
        <taxon>Neoptera</taxon>
        <taxon>Endopterygota</taxon>
        <taxon>Diptera</taxon>
        <taxon>Nematocera</taxon>
        <taxon>Culicoidea</taxon>
        <taxon>Culicidae</taxon>
        <taxon>Culicinae</taxon>
        <taxon>Culicini</taxon>
        <taxon>Culex</taxon>
        <taxon>Culex</taxon>
    </lineage>
</organism>
<dbReference type="InterPro" id="IPR027417">
    <property type="entry name" value="P-loop_NTPase"/>
</dbReference>
<keyword evidence="6" id="KW-0547">Nucleotide-binding</keyword>
<dbReference type="PANTHER" id="PTHR45418">
    <property type="entry name" value="CANCER/TESTIS ANTIGEN 55"/>
    <property type="match status" value="1"/>
</dbReference>
<dbReference type="OrthoDB" id="6513042at2759"/>
<dbReference type="Proteomes" id="UP000002320">
    <property type="component" value="Unassembled WGS sequence"/>
</dbReference>
<dbReference type="GO" id="GO:0032574">
    <property type="term" value="F:5'-3' RNA helicase activity"/>
    <property type="evidence" value="ECO:0007669"/>
    <property type="project" value="InterPro"/>
</dbReference>
<dbReference type="eggNOG" id="KOG1804">
    <property type="taxonomic scope" value="Eukaryota"/>
</dbReference>
<dbReference type="GO" id="GO:0031047">
    <property type="term" value="P:regulatory ncRNA-mediated gene silencing"/>
    <property type="evidence" value="ECO:0007669"/>
    <property type="project" value="UniProtKB-KW"/>
</dbReference>
<dbReference type="SUPFAM" id="SSF52540">
    <property type="entry name" value="P-loop containing nucleoside triphosphate hydrolases"/>
    <property type="match status" value="1"/>
</dbReference>
<dbReference type="VEuPathDB" id="VectorBase:CQUJHB002398"/>
<name>B0W2J5_CULQU</name>
<dbReference type="EnsemblMetazoa" id="CPIJ001245-RA">
    <property type="protein sequence ID" value="CPIJ001245-PA"/>
    <property type="gene ID" value="CPIJ001245"/>
</dbReference>
<dbReference type="InterPro" id="IPR041677">
    <property type="entry name" value="DNA2/NAM7_AAA_11"/>
</dbReference>
<protein>
    <submittedName>
        <fullName evidence="6">Potentail helicase MOV-10</fullName>
    </submittedName>
</protein>
<feature type="domain" description="DNA2/NAM7 helicase-like C-terminal" evidence="5">
    <location>
        <begin position="730"/>
        <end position="933"/>
    </location>
</feature>
<gene>
    <name evidence="7" type="primary">6032278</name>
    <name evidence="6" type="ORF">CpipJ_CPIJ001245</name>
</gene>
<dbReference type="GO" id="GO:0005737">
    <property type="term" value="C:cytoplasm"/>
    <property type="evidence" value="ECO:0007669"/>
    <property type="project" value="UniProtKB-SubCell"/>
</dbReference>
<keyword evidence="3" id="KW-0943">RNA-mediated gene silencing</keyword>
<sequence>MTAKADKTQDILRKSLAKCFAEGSLAPDGLVPSEAIFELFSKDLFAECRKDVRLREFQALMQRSPLVLETLLPEPDRREYRVDLGRLLEEAGETEKVVEEAVDPVKSAKLSSKVDLLIGGIQKCALTRHESDEDLTALVVKIKHVTTVSRWFLPDYKLSGKSCIVCRLDLQSEQQVHQHYREKHGLALKITPDGKEVRKAKTKLEVSMRFDQCQLSSTVQIRNCKAVRLNVVSVYLFHNRFQLYAIREQPTTDLEPGETHGFLVPNSLLKKNTLKYSLLLVYRQTNDISEYLEQHHISVAEICSNAGQSSRRKHTKEIRLRPGHLDNYLPTEKLTELVTNNLKISPEPSISEPLLLDAIRYLCTTEPATRLTPANYCDMLEIMVHVCDLNVQLDLAEFKAEDAALIQMGKTRQYRVELADFDAPLTKLSMGDNVYVTVEDPKKGRLELRGCLVLIQTDYLIIELNRKLEGECRGQVSLLPDRLICRLELHALDLVRRYQLAPLFFPEEAPKQLENAKEIDSWFNPSLEGNVEQQTAVRNIVNRTAYPLPYILFGPPGTGKTTTLVEAIVQICTRHPSEHILVTAQSNAACDELAVRLLHYLAPKSIYRFYSRSIEKRLEELPEPLKQISNLADGVFLWPPWETLYKTRVIVCSLTVCGRLVQGNMKPNHFRHVFVDECGSASEPATLVALAGLVSKRRKIPASVVLAGDPHQLGPVVRSELAEQMGLGMSMLERLMNLPVYQKDPESHKYNPQIITKLLRNFRSHETLLRFSNQRFYENELIALAPPQEVNFAENWSYLPNKNLPLLLHAVLGENESLLGRSRMNTSEIETVEFYLDYILRSGINGRTITQQDIGIISPYQLQVQQLKQLCERRNWPAVEVGSVEQYQGREKLIVLLSTVRSHTADVGFLNNAKRLNVAMTRAKALLVVIGNSYTLQHDPNWFDFVRFCKENGAVVGKKFDLNAARIVPQTKRQQMFAKLFREMAEVDR</sequence>
<keyword evidence="6" id="KW-0067">ATP-binding</keyword>